<keyword evidence="6 7" id="KW-0472">Membrane</keyword>
<evidence type="ECO:0000313" key="10">
    <source>
        <dbReference type="EMBL" id="CAH0387461.1"/>
    </source>
</evidence>
<feature type="transmembrane region" description="Helical" evidence="8">
    <location>
        <begin position="142"/>
        <end position="159"/>
    </location>
</feature>
<organism evidence="10 11">
    <name type="scientific">Bemisia tabaci</name>
    <name type="common">Sweetpotato whitefly</name>
    <name type="synonym">Aleurodes tabaci</name>
    <dbReference type="NCBI Taxonomy" id="7038"/>
    <lineage>
        <taxon>Eukaryota</taxon>
        <taxon>Metazoa</taxon>
        <taxon>Ecdysozoa</taxon>
        <taxon>Arthropoda</taxon>
        <taxon>Hexapoda</taxon>
        <taxon>Insecta</taxon>
        <taxon>Pterygota</taxon>
        <taxon>Neoptera</taxon>
        <taxon>Paraneoptera</taxon>
        <taxon>Hemiptera</taxon>
        <taxon>Sternorrhyncha</taxon>
        <taxon>Aleyrodoidea</taxon>
        <taxon>Aleyrodidae</taxon>
        <taxon>Aleyrodinae</taxon>
        <taxon>Bemisia</taxon>
    </lineage>
</organism>
<evidence type="ECO:0000256" key="8">
    <source>
        <dbReference type="SAM" id="Phobius"/>
    </source>
</evidence>
<dbReference type="InterPro" id="IPR006634">
    <property type="entry name" value="TLC-dom"/>
</dbReference>
<evidence type="ECO:0000256" key="5">
    <source>
        <dbReference type="ARBA" id="ARBA00022989"/>
    </source>
</evidence>
<dbReference type="InterPro" id="IPR016439">
    <property type="entry name" value="Lag1/Lac1-like"/>
</dbReference>
<gene>
    <name evidence="10" type="ORF">BEMITA_LOCUS6475</name>
</gene>
<evidence type="ECO:0000256" key="7">
    <source>
        <dbReference type="PROSITE-ProRule" id="PRU00205"/>
    </source>
</evidence>
<feature type="domain" description="TLC" evidence="9">
    <location>
        <begin position="135"/>
        <end position="352"/>
    </location>
</feature>
<evidence type="ECO:0000256" key="4">
    <source>
        <dbReference type="ARBA" id="ARBA00022692"/>
    </source>
</evidence>
<dbReference type="Pfam" id="PF03798">
    <property type="entry name" value="TRAM_LAG1_CLN8"/>
    <property type="match status" value="1"/>
</dbReference>
<feature type="transmembrane region" description="Helical" evidence="8">
    <location>
        <begin position="324"/>
        <end position="344"/>
    </location>
</feature>
<keyword evidence="4 7" id="KW-0812">Transmembrane</keyword>
<name>A0A9P0AAH8_BEMTA</name>
<dbReference type="Proteomes" id="UP001152759">
    <property type="component" value="Chromosome 3"/>
</dbReference>
<accession>A0A9P0AAH8</accession>
<evidence type="ECO:0000256" key="1">
    <source>
        <dbReference type="ARBA" id="ARBA00004141"/>
    </source>
</evidence>
<protein>
    <recommendedName>
        <fullName evidence="9">TLC domain-containing protein</fullName>
    </recommendedName>
</protein>
<comment type="subcellular location">
    <subcellularLocation>
        <location evidence="1">Membrane</location>
        <topology evidence="1">Multi-pass membrane protein</topology>
    </subcellularLocation>
</comment>
<feature type="transmembrane region" description="Helical" evidence="8">
    <location>
        <begin position="182"/>
        <end position="202"/>
    </location>
</feature>
<dbReference type="GO" id="GO:0046513">
    <property type="term" value="P:ceramide biosynthetic process"/>
    <property type="evidence" value="ECO:0007669"/>
    <property type="project" value="InterPro"/>
</dbReference>
<dbReference type="AlphaFoldDB" id="A0A9P0AAH8"/>
<keyword evidence="11" id="KW-1185">Reference proteome</keyword>
<dbReference type="PROSITE" id="PS50922">
    <property type="entry name" value="TLC"/>
    <property type="match status" value="1"/>
</dbReference>
<comment type="pathway">
    <text evidence="2">Lipid metabolism; sphingolipid metabolism.</text>
</comment>
<dbReference type="GO" id="GO:0016020">
    <property type="term" value="C:membrane"/>
    <property type="evidence" value="ECO:0007669"/>
    <property type="project" value="UniProtKB-SubCell"/>
</dbReference>
<evidence type="ECO:0000313" key="11">
    <source>
        <dbReference type="Proteomes" id="UP001152759"/>
    </source>
</evidence>
<evidence type="ECO:0000256" key="6">
    <source>
        <dbReference type="ARBA" id="ARBA00023136"/>
    </source>
</evidence>
<comment type="pathway">
    <text evidence="3">Sphingolipid metabolism.</text>
</comment>
<feature type="transmembrane region" description="Helical" evidence="8">
    <location>
        <begin position="266"/>
        <end position="287"/>
    </location>
</feature>
<keyword evidence="5 8" id="KW-1133">Transmembrane helix</keyword>
<dbReference type="PANTHER" id="PTHR12560">
    <property type="entry name" value="LONGEVITY ASSURANCE FACTOR 1 LAG1"/>
    <property type="match status" value="1"/>
</dbReference>
<reference evidence="10" key="1">
    <citation type="submission" date="2021-12" db="EMBL/GenBank/DDBJ databases">
        <authorList>
            <person name="King R."/>
        </authorList>
    </citation>
    <scope>NUCLEOTIDE SEQUENCE</scope>
</reference>
<evidence type="ECO:0000256" key="3">
    <source>
        <dbReference type="ARBA" id="ARBA00004991"/>
    </source>
</evidence>
<evidence type="ECO:0000256" key="2">
    <source>
        <dbReference type="ARBA" id="ARBA00004760"/>
    </source>
</evidence>
<dbReference type="PANTHER" id="PTHR12560:SF0">
    <property type="entry name" value="LD18904P"/>
    <property type="match status" value="1"/>
</dbReference>
<proteinExistence type="predicted"/>
<sequence>MKLLGNFHEIFWDATFWLPPNTTWKDFEKINGSGRISTVNDLIFAWKLVPLLLILKYTFEKYVGAKLANWAGLEEKLREKPPTVMLLKRAYRESRGREWRERDVLAFSKQLNWSAQEVRQWFRAKQIFESTPITDKIGESSWRFVFFTCIFSYGLWAHWTKDWFWNFKLCWENFPQPVSEELYWYFIISFANYSSWGVSHFWDVQRKDPKIMMFHHFVALTLLSTQWMQRYHRIGLLICWYHDIGDLQLELSKVLKYLKFKTACRWTFFLFTFVWILVRNIIFPFYLVTSIYNYSPHNVPLHFPFSCLHGSCSISSFQFTATHVLLLCCWALCLLHVYWTYLILRVLYLNLAFGIEEDDTVSDCEEEEHLKKKM</sequence>
<dbReference type="EMBL" id="OU963864">
    <property type="protein sequence ID" value="CAH0387461.1"/>
    <property type="molecule type" value="Genomic_DNA"/>
</dbReference>
<dbReference type="SMART" id="SM00724">
    <property type="entry name" value="TLC"/>
    <property type="match status" value="1"/>
</dbReference>
<dbReference type="PIRSF" id="PIRSF005225">
    <property type="entry name" value="LAG1_LAC1"/>
    <property type="match status" value="1"/>
</dbReference>
<dbReference type="GO" id="GO:0050291">
    <property type="term" value="F:sphingosine N-acyltransferase activity"/>
    <property type="evidence" value="ECO:0007669"/>
    <property type="project" value="InterPro"/>
</dbReference>
<evidence type="ECO:0000259" key="9">
    <source>
        <dbReference type="PROSITE" id="PS50922"/>
    </source>
</evidence>